<keyword evidence="6 8" id="KW-0067">ATP-binding</keyword>
<comment type="miscellaneous">
    <text evidence="8">The reaction proceeds by a bi uni uni bi ping pong mechanism.</text>
</comment>
<dbReference type="SUPFAM" id="SSF52374">
    <property type="entry name" value="Nucleotidylyl transferase"/>
    <property type="match status" value="1"/>
</dbReference>
<dbReference type="GO" id="GO:0004592">
    <property type="term" value="F:pantoate-beta-alanine ligase activity"/>
    <property type="evidence" value="ECO:0007669"/>
    <property type="project" value="UniProtKB-UniRule"/>
</dbReference>
<comment type="subunit">
    <text evidence="8">Homodimer.</text>
</comment>
<dbReference type="GO" id="GO:0005829">
    <property type="term" value="C:cytosol"/>
    <property type="evidence" value="ECO:0007669"/>
    <property type="project" value="TreeGrafter"/>
</dbReference>
<evidence type="ECO:0000256" key="7">
    <source>
        <dbReference type="ARBA" id="ARBA00048258"/>
    </source>
</evidence>
<dbReference type="Gene3D" id="3.30.1300.10">
    <property type="entry name" value="Pantoate-beta-alanine ligase, C-terminal domain"/>
    <property type="match status" value="1"/>
</dbReference>
<feature type="binding site" evidence="8">
    <location>
        <position position="79"/>
    </location>
    <ligand>
        <name>beta-alanine</name>
        <dbReference type="ChEBI" id="CHEBI:57966"/>
    </ligand>
</feature>
<feature type="binding site" evidence="8">
    <location>
        <begin position="202"/>
        <end position="205"/>
    </location>
    <ligand>
        <name>ATP</name>
        <dbReference type="ChEBI" id="CHEBI:30616"/>
    </ligand>
</feature>
<dbReference type="InterPro" id="IPR014729">
    <property type="entry name" value="Rossmann-like_a/b/a_fold"/>
</dbReference>
<evidence type="ECO:0000256" key="1">
    <source>
        <dbReference type="ARBA" id="ARBA00004990"/>
    </source>
</evidence>
<dbReference type="InterPro" id="IPR003721">
    <property type="entry name" value="Pantoate_ligase"/>
</dbReference>
<evidence type="ECO:0000313" key="9">
    <source>
        <dbReference type="EMBL" id="TCK83228.1"/>
    </source>
</evidence>
<comment type="subcellular location">
    <subcellularLocation>
        <location evidence="8">Cytoplasm</location>
    </subcellularLocation>
</comment>
<dbReference type="Pfam" id="PF02569">
    <property type="entry name" value="Pantoate_ligase"/>
    <property type="match status" value="1"/>
</dbReference>
<reference evidence="9 10" key="1">
    <citation type="submission" date="2019-03" db="EMBL/GenBank/DDBJ databases">
        <title>Genomic Encyclopedia of Archaeal and Bacterial Type Strains, Phase II (KMG-II): from individual species to whole genera.</title>
        <authorList>
            <person name="Goeker M."/>
        </authorList>
    </citation>
    <scope>NUCLEOTIDE SEQUENCE [LARGE SCALE GENOMIC DNA]</scope>
    <source>
        <strain evidence="9 10">DSM 22554</strain>
    </source>
</reference>
<keyword evidence="10" id="KW-1185">Reference proteome</keyword>
<organism evidence="9 10">
    <name type="scientific">Albibacterium bauzanense</name>
    <dbReference type="NCBI Taxonomy" id="653929"/>
    <lineage>
        <taxon>Bacteria</taxon>
        <taxon>Pseudomonadati</taxon>
        <taxon>Bacteroidota</taxon>
        <taxon>Sphingobacteriia</taxon>
        <taxon>Sphingobacteriales</taxon>
        <taxon>Sphingobacteriaceae</taxon>
        <taxon>Albibacterium</taxon>
    </lineage>
</organism>
<protein>
    <recommendedName>
        <fullName evidence="8">Pantothenate synthetase</fullName>
        <shortName evidence="8">PS</shortName>
        <ecNumber evidence="8">6.3.2.1</ecNumber>
    </recommendedName>
    <alternativeName>
        <fullName evidence="8">Pantoate--beta-alanine ligase</fullName>
    </alternativeName>
    <alternativeName>
        <fullName evidence="8">Pantoate-activating enzyme</fullName>
    </alternativeName>
</protein>
<feature type="binding site" evidence="8">
    <location>
        <position position="171"/>
    </location>
    <ligand>
        <name>(R)-pantoate</name>
        <dbReference type="ChEBI" id="CHEBI:15980"/>
    </ligand>
</feature>
<feature type="binding site" evidence="8">
    <location>
        <position position="194"/>
    </location>
    <ligand>
        <name>ATP</name>
        <dbReference type="ChEBI" id="CHEBI:30616"/>
    </ligand>
</feature>
<keyword evidence="8" id="KW-0963">Cytoplasm</keyword>
<feature type="active site" description="Proton donor" evidence="8">
    <location>
        <position position="55"/>
    </location>
</feature>
<feature type="binding site" evidence="8">
    <location>
        <position position="79"/>
    </location>
    <ligand>
        <name>(R)-pantoate</name>
        <dbReference type="ChEBI" id="CHEBI:15980"/>
    </ligand>
</feature>
<dbReference type="EMBL" id="SMGO01000002">
    <property type="protein sequence ID" value="TCK83228.1"/>
    <property type="molecule type" value="Genomic_DNA"/>
</dbReference>
<dbReference type="GO" id="GO:0005524">
    <property type="term" value="F:ATP binding"/>
    <property type="evidence" value="ECO:0007669"/>
    <property type="project" value="UniProtKB-KW"/>
</dbReference>
<keyword evidence="4 8" id="KW-0566">Pantothenate biosynthesis</keyword>
<dbReference type="EC" id="6.3.2.1" evidence="8"/>
<keyword evidence="5 8" id="KW-0547">Nucleotide-binding</keyword>
<gene>
    <name evidence="8" type="primary">panC</name>
    <name evidence="9" type="ORF">C8N28_1818</name>
</gene>
<dbReference type="HAMAP" id="MF_00158">
    <property type="entry name" value="PanC"/>
    <property type="match status" value="1"/>
</dbReference>
<sequence length="301" mass="34828">MYYQLNLPLLAVFFNELAVLIFYKKKELENHLSFLREEGKRIGLIPTMGALHQGHLTLLNYAKEYCDIRLCSIFVNPTQFNNAEDMEKYPRPIEKDINNLKEAGCDLLFMPEVDEMYAEGEEWHINLEGLDSILEGAFRPGHFQGVTQIVKKLFDIAKPDIACFGQKDYQQYLVIEKMVHLLKIPVELKLCPTVRETDGLAMSSRNIRLSDRGRNQALIIYKSLIYLKQHIRRETIEKSKVKAIEMLESIPDLKLEYVEICDLDSLEPLTDYTTNESVIALIAVWIDGVRLIDNMIIEVEN</sequence>
<dbReference type="PANTHER" id="PTHR21299:SF1">
    <property type="entry name" value="PANTOATE--BETA-ALANINE LIGASE"/>
    <property type="match status" value="1"/>
</dbReference>
<dbReference type="Proteomes" id="UP000294616">
    <property type="component" value="Unassembled WGS sequence"/>
</dbReference>
<name>A0A4R1LV39_9SPHI</name>
<comment type="function">
    <text evidence="8">Catalyzes the condensation of pantoate with beta-alanine in an ATP-dependent reaction via a pantoyl-adenylate intermediate.</text>
</comment>
<evidence type="ECO:0000256" key="3">
    <source>
        <dbReference type="ARBA" id="ARBA00022598"/>
    </source>
</evidence>
<dbReference type="CDD" id="cd00560">
    <property type="entry name" value="PanC"/>
    <property type="match status" value="1"/>
</dbReference>
<evidence type="ECO:0000256" key="6">
    <source>
        <dbReference type="ARBA" id="ARBA00022840"/>
    </source>
</evidence>
<feature type="binding site" evidence="8">
    <location>
        <begin position="165"/>
        <end position="168"/>
    </location>
    <ligand>
        <name>ATP</name>
        <dbReference type="ChEBI" id="CHEBI:30616"/>
    </ligand>
</feature>
<dbReference type="NCBIfam" id="TIGR00018">
    <property type="entry name" value="panC"/>
    <property type="match status" value="1"/>
</dbReference>
<proteinExistence type="inferred from homology"/>
<dbReference type="GO" id="GO:0015940">
    <property type="term" value="P:pantothenate biosynthetic process"/>
    <property type="evidence" value="ECO:0007669"/>
    <property type="project" value="UniProtKB-UniRule"/>
</dbReference>
<evidence type="ECO:0000256" key="4">
    <source>
        <dbReference type="ARBA" id="ARBA00022655"/>
    </source>
</evidence>
<comment type="pathway">
    <text evidence="1 8">Cofactor biosynthesis; (R)-pantothenate biosynthesis; (R)-pantothenate from (R)-pantoate and beta-alanine: step 1/1.</text>
</comment>
<dbReference type="AlphaFoldDB" id="A0A4R1LV39"/>
<accession>A0A4R1LV39</accession>
<comment type="similarity">
    <text evidence="2 8">Belongs to the pantothenate synthetase family.</text>
</comment>
<dbReference type="InterPro" id="IPR042176">
    <property type="entry name" value="Pantoate_ligase_C"/>
</dbReference>
<dbReference type="UniPathway" id="UPA00028">
    <property type="reaction ID" value="UER00005"/>
</dbReference>
<keyword evidence="3 8" id="KW-0436">Ligase</keyword>
<evidence type="ECO:0000313" key="10">
    <source>
        <dbReference type="Proteomes" id="UP000294616"/>
    </source>
</evidence>
<dbReference type="PANTHER" id="PTHR21299">
    <property type="entry name" value="CYTIDYLATE KINASE/PANTOATE-BETA-ALANINE LIGASE"/>
    <property type="match status" value="1"/>
</dbReference>
<evidence type="ECO:0000256" key="8">
    <source>
        <dbReference type="HAMAP-Rule" id="MF_00158"/>
    </source>
</evidence>
<evidence type="ECO:0000256" key="2">
    <source>
        <dbReference type="ARBA" id="ARBA00009256"/>
    </source>
</evidence>
<feature type="binding site" evidence="8">
    <location>
        <begin position="48"/>
        <end position="55"/>
    </location>
    <ligand>
        <name>ATP</name>
        <dbReference type="ChEBI" id="CHEBI:30616"/>
    </ligand>
</feature>
<dbReference type="Gene3D" id="3.40.50.620">
    <property type="entry name" value="HUPs"/>
    <property type="match status" value="1"/>
</dbReference>
<evidence type="ECO:0000256" key="5">
    <source>
        <dbReference type="ARBA" id="ARBA00022741"/>
    </source>
</evidence>
<comment type="caution">
    <text evidence="9">The sequence shown here is derived from an EMBL/GenBank/DDBJ whole genome shotgun (WGS) entry which is preliminary data.</text>
</comment>
<comment type="catalytic activity">
    <reaction evidence="7 8">
        <text>(R)-pantoate + beta-alanine + ATP = (R)-pantothenate + AMP + diphosphate + H(+)</text>
        <dbReference type="Rhea" id="RHEA:10912"/>
        <dbReference type="ChEBI" id="CHEBI:15378"/>
        <dbReference type="ChEBI" id="CHEBI:15980"/>
        <dbReference type="ChEBI" id="CHEBI:29032"/>
        <dbReference type="ChEBI" id="CHEBI:30616"/>
        <dbReference type="ChEBI" id="CHEBI:33019"/>
        <dbReference type="ChEBI" id="CHEBI:57966"/>
        <dbReference type="ChEBI" id="CHEBI:456215"/>
        <dbReference type="EC" id="6.3.2.1"/>
    </reaction>
</comment>